<dbReference type="GO" id="GO:0005245">
    <property type="term" value="F:voltage-gated calcium channel activity"/>
    <property type="evidence" value="ECO:0007669"/>
    <property type="project" value="TreeGrafter"/>
</dbReference>
<dbReference type="InterPro" id="IPR004031">
    <property type="entry name" value="PMP22/EMP/MP20/Claudin"/>
</dbReference>
<sequence length="453" mass="51369">MEDVSHNCYLDGSQQQQCENIKFFQNSDSDARVTDTLKKQVGVSIVPVAISLVLMLTSVVLHTYAYIRQKLHYLYLLSGCLFIFAGLASLTALIVFIAAVNGAVDNKQPAVKSKDDESPFVYNYGYSFIFAVGSFLMQEFNGICNIYWYVDYHRKYRFQASDNPVSKKFPVIPQVIKPSDIEDRVGQKTEIRIISDAEEVVGDSEPPPVQQIPTRYKPGVRKNKIVSRDGNFLAISAKNIDESSLTESSHHCSSSSTSHLTESSSSLTSEYQTKVNTLSNRQLDENELKFKFYKLDKEMLPPAPTQNPFRAPVSPPSNKIRIQLAKHEYKMKPSDRRILVNRGPPIRLNKPLLQKNKSLTDAYFYAQSPYELNTLLNDADYRHAVVVPNEHVCGVSMRPSRIDYVNHSASRHLLTQSPYNNMQMLGSKFDSPSKARVRVCAQKRRDFKRTTSV</sequence>
<dbReference type="GO" id="GO:0098943">
    <property type="term" value="P:neurotransmitter receptor transport, postsynaptic endosome to lysosome"/>
    <property type="evidence" value="ECO:0007669"/>
    <property type="project" value="TreeGrafter"/>
</dbReference>
<dbReference type="Pfam" id="PF13903">
    <property type="entry name" value="Claudin_2"/>
    <property type="match status" value="1"/>
</dbReference>
<evidence type="ECO:0000256" key="5">
    <source>
        <dbReference type="SAM" id="MobiDB-lite"/>
    </source>
</evidence>
<dbReference type="OrthoDB" id="9990458at2759"/>
<dbReference type="GO" id="GO:0099590">
    <property type="term" value="P:neurotransmitter receptor internalization"/>
    <property type="evidence" value="ECO:0007669"/>
    <property type="project" value="TreeGrafter"/>
</dbReference>
<dbReference type="GO" id="GO:0032281">
    <property type="term" value="C:AMPA glutamate receptor complex"/>
    <property type="evidence" value="ECO:0007669"/>
    <property type="project" value="TreeGrafter"/>
</dbReference>
<comment type="caution">
    <text evidence="7">The sequence shown here is derived from an EMBL/GenBank/DDBJ whole genome shotgun (WGS) entry which is preliminary data.</text>
</comment>
<proteinExistence type="predicted"/>
<gene>
    <name evidence="7" type="ORF">BpHYR1_049029</name>
</gene>
<organism evidence="7 8">
    <name type="scientific">Brachionus plicatilis</name>
    <name type="common">Marine rotifer</name>
    <name type="synonym">Brachionus muelleri</name>
    <dbReference type="NCBI Taxonomy" id="10195"/>
    <lineage>
        <taxon>Eukaryota</taxon>
        <taxon>Metazoa</taxon>
        <taxon>Spiralia</taxon>
        <taxon>Gnathifera</taxon>
        <taxon>Rotifera</taxon>
        <taxon>Eurotatoria</taxon>
        <taxon>Monogononta</taxon>
        <taxon>Pseudotrocha</taxon>
        <taxon>Ploima</taxon>
        <taxon>Brachionidae</taxon>
        <taxon>Brachionus</taxon>
    </lineage>
</organism>
<feature type="transmembrane region" description="Helical" evidence="6">
    <location>
        <begin position="74"/>
        <end position="104"/>
    </location>
</feature>
<feature type="region of interest" description="Disordered" evidence="5">
    <location>
        <begin position="244"/>
        <end position="267"/>
    </location>
</feature>
<keyword evidence="3 6" id="KW-1133">Transmembrane helix</keyword>
<dbReference type="EMBL" id="REGN01001970">
    <property type="protein sequence ID" value="RNA31207.1"/>
    <property type="molecule type" value="Genomic_DNA"/>
</dbReference>
<evidence type="ECO:0000256" key="2">
    <source>
        <dbReference type="ARBA" id="ARBA00022692"/>
    </source>
</evidence>
<evidence type="ECO:0000313" key="8">
    <source>
        <dbReference type="Proteomes" id="UP000276133"/>
    </source>
</evidence>
<reference evidence="7 8" key="1">
    <citation type="journal article" date="2018" name="Sci. Rep.">
        <title>Genomic signatures of local adaptation to the degree of environmental predictability in rotifers.</title>
        <authorList>
            <person name="Franch-Gras L."/>
            <person name="Hahn C."/>
            <person name="Garcia-Roger E.M."/>
            <person name="Carmona M.J."/>
            <person name="Serra M."/>
            <person name="Gomez A."/>
        </authorList>
    </citation>
    <scope>NUCLEOTIDE SEQUENCE [LARGE SCALE GENOMIC DNA]</scope>
    <source>
        <strain evidence="7">HYR1</strain>
    </source>
</reference>
<dbReference type="GO" id="GO:0016247">
    <property type="term" value="F:channel regulator activity"/>
    <property type="evidence" value="ECO:0007669"/>
    <property type="project" value="TreeGrafter"/>
</dbReference>
<dbReference type="GO" id="GO:0098970">
    <property type="term" value="P:postsynaptic neurotransmitter receptor diffusion trapping"/>
    <property type="evidence" value="ECO:0007669"/>
    <property type="project" value="TreeGrafter"/>
</dbReference>
<dbReference type="PANTHER" id="PTHR12107:SF0">
    <property type="entry name" value="STARGAZIN (MAMMALIAN CALCIUM CHANNEL) HOMOLOG"/>
    <property type="match status" value="1"/>
</dbReference>
<evidence type="ECO:0000256" key="1">
    <source>
        <dbReference type="ARBA" id="ARBA00004141"/>
    </source>
</evidence>
<dbReference type="GO" id="GO:0051968">
    <property type="term" value="P:positive regulation of synaptic transmission, glutamatergic"/>
    <property type="evidence" value="ECO:0007669"/>
    <property type="project" value="TreeGrafter"/>
</dbReference>
<keyword evidence="2 6" id="KW-0812">Transmembrane</keyword>
<dbReference type="Proteomes" id="UP000276133">
    <property type="component" value="Unassembled WGS sequence"/>
</dbReference>
<feature type="transmembrane region" description="Helical" evidence="6">
    <location>
        <begin position="124"/>
        <end position="150"/>
    </location>
</feature>
<dbReference type="PANTHER" id="PTHR12107">
    <property type="entry name" value="VOLTAGE-DEPENDENT CALCIUM CHANNEL GAMMA SUBUNIT"/>
    <property type="match status" value="1"/>
</dbReference>
<dbReference type="InterPro" id="IPR051072">
    <property type="entry name" value="CACNG_subunit"/>
</dbReference>
<name>A0A3M7S6E9_BRAPC</name>
<comment type="subcellular location">
    <subcellularLocation>
        <location evidence="1">Membrane</location>
        <topology evidence="1">Multi-pass membrane protein</topology>
    </subcellularLocation>
</comment>
<dbReference type="Gene3D" id="1.20.140.150">
    <property type="match status" value="1"/>
</dbReference>
<evidence type="ECO:0000256" key="4">
    <source>
        <dbReference type="ARBA" id="ARBA00023136"/>
    </source>
</evidence>
<evidence type="ECO:0000256" key="6">
    <source>
        <dbReference type="SAM" id="Phobius"/>
    </source>
</evidence>
<evidence type="ECO:0000313" key="7">
    <source>
        <dbReference type="EMBL" id="RNA31207.1"/>
    </source>
</evidence>
<feature type="transmembrane region" description="Helical" evidence="6">
    <location>
        <begin position="45"/>
        <end position="67"/>
    </location>
</feature>
<dbReference type="AlphaFoldDB" id="A0A3M7S6E9"/>
<dbReference type="GO" id="GO:0098839">
    <property type="term" value="C:postsynaptic density membrane"/>
    <property type="evidence" value="ECO:0007669"/>
    <property type="project" value="TreeGrafter"/>
</dbReference>
<protein>
    <submittedName>
        <fullName evidence="7">Voltage-dependent calcium channel gamma-7 subunit-like</fullName>
    </submittedName>
</protein>
<evidence type="ECO:0000256" key="3">
    <source>
        <dbReference type="ARBA" id="ARBA00022989"/>
    </source>
</evidence>
<accession>A0A3M7S6E9</accession>
<dbReference type="STRING" id="10195.A0A3M7S6E9"/>
<dbReference type="GO" id="GO:0019226">
    <property type="term" value="P:transmission of nerve impulse"/>
    <property type="evidence" value="ECO:0007669"/>
    <property type="project" value="TreeGrafter"/>
</dbReference>
<keyword evidence="4 6" id="KW-0472">Membrane</keyword>
<keyword evidence="8" id="KW-1185">Reference proteome</keyword>